<evidence type="ECO:0000259" key="9">
    <source>
        <dbReference type="PROSITE" id="PS52035"/>
    </source>
</evidence>
<evidence type="ECO:0000256" key="4">
    <source>
        <dbReference type="ARBA" id="ARBA00022670"/>
    </source>
</evidence>
<dbReference type="Ensembl" id="ENSLCAT00010026025.1">
    <property type="protein sequence ID" value="ENSLCAP00010025476.1"/>
    <property type="gene ID" value="ENSLCAG00010011913.1"/>
</dbReference>
<reference evidence="10" key="2">
    <citation type="submission" date="2025-08" db="UniProtKB">
        <authorList>
            <consortium name="Ensembl"/>
        </authorList>
    </citation>
    <scope>IDENTIFICATION</scope>
</reference>
<organism evidence="10 11">
    <name type="scientific">Lates calcarifer</name>
    <name type="common">Barramundi</name>
    <name type="synonym">Holocentrus calcarifer</name>
    <dbReference type="NCBI Taxonomy" id="8187"/>
    <lineage>
        <taxon>Eukaryota</taxon>
        <taxon>Metazoa</taxon>
        <taxon>Chordata</taxon>
        <taxon>Craniata</taxon>
        <taxon>Vertebrata</taxon>
        <taxon>Euteleostomi</taxon>
        <taxon>Actinopterygii</taxon>
        <taxon>Neopterygii</taxon>
        <taxon>Teleostei</taxon>
        <taxon>Neoteleostei</taxon>
        <taxon>Acanthomorphata</taxon>
        <taxon>Carangaria</taxon>
        <taxon>Carangaria incertae sedis</taxon>
        <taxon>Centropomidae</taxon>
        <taxon>Lates</taxon>
    </lineage>
</organism>
<keyword evidence="7" id="KW-0378">Hydrolase</keyword>
<evidence type="ECO:0000256" key="3">
    <source>
        <dbReference type="ARBA" id="ARBA00022645"/>
    </source>
</evidence>
<reference evidence="11" key="1">
    <citation type="submission" date="2015-09" db="EMBL/GenBank/DDBJ databases">
        <authorList>
            <person name="Sai Rama Sridatta P."/>
        </authorList>
    </citation>
    <scope>NUCLEOTIDE SEQUENCE [LARGE SCALE GENOMIC DNA]</scope>
</reference>
<keyword evidence="7" id="KW-0482">Metalloprotease</keyword>
<proteinExistence type="inferred from homology"/>
<dbReference type="SMART" id="SM00631">
    <property type="entry name" value="Zn_pept"/>
    <property type="match status" value="1"/>
</dbReference>
<keyword evidence="6" id="KW-0862">Zinc</keyword>
<protein>
    <recommendedName>
        <fullName evidence="9">Peptidase M14 domain-containing protein</fullName>
    </recommendedName>
</protein>
<keyword evidence="11" id="KW-1185">Reference proteome</keyword>
<dbReference type="AlphaFoldDB" id="A0A4W6DKY7"/>
<dbReference type="Pfam" id="PF00246">
    <property type="entry name" value="Peptidase_M14"/>
    <property type="match status" value="1"/>
</dbReference>
<evidence type="ECO:0000256" key="8">
    <source>
        <dbReference type="PROSITE-ProRule" id="PRU01379"/>
    </source>
</evidence>
<dbReference type="InterPro" id="IPR050753">
    <property type="entry name" value="Peptidase_M14_domain"/>
</dbReference>
<evidence type="ECO:0000313" key="11">
    <source>
        <dbReference type="Proteomes" id="UP000314980"/>
    </source>
</evidence>
<reference evidence="10" key="3">
    <citation type="submission" date="2025-09" db="UniProtKB">
        <authorList>
            <consortium name="Ensembl"/>
        </authorList>
    </citation>
    <scope>IDENTIFICATION</scope>
</reference>
<dbReference type="GeneTree" id="ENSGT00940000156141"/>
<feature type="domain" description="Peptidase M14" evidence="9">
    <location>
        <begin position="1"/>
        <end position="135"/>
    </location>
</feature>
<name>A0A4W6DKY7_LATCA</name>
<dbReference type="GO" id="GO:0005615">
    <property type="term" value="C:extracellular space"/>
    <property type="evidence" value="ECO:0007669"/>
    <property type="project" value="TreeGrafter"/>
</dbReference>
<dbReference type="PROSITE" id="PS52035">
    <property type="entry name" value="PEPTIDASE_M14"/>
    <property type="match status" value="1"/>
</dbReference>
<dbReference type="InterPro" id="IPR057247">
    <property type="entry name" value="CARBOXYPEPT_ZN_2"/>
</dbReference>
<dbReference type="InterPro" id="IPR000834">
    <property type="entry name" value="Peptidase_M14"/>
</dbReference>
<evidence type="ECO:0000256" key="1">
    <source>
        <dbReference type="ARBA" id="ARBA00001947"/>
    </source>
</evidence>
<dbReference type="Proteomes" id="UP000314980">
    <property type="component" value="Unassembled WGS sequence"/>
</dbReference>
<evidence type="ECO:0000313" key="10">
    <source>
        <dbReference type="Ensembl" id="ENSLCAP00010025476.1"/>
    </source>
</evidence>
<dbReference type="PROSITE" id="PS00133">
    <property type="entry name" value="CARBOXYPEPT_ZN_2"/>
    <property type="match status" value="1"/>
</dbReference>
<comment type="cofactor">
    <cofactor evidence="1">
        <name>Zn(2+)</name>
        <dbReference type="ChEBI" id="CHEBI:29105"/>
    </cofactor>
</comment>
<dbReference type="Gene3D" id="3.40.630.10">
    <property type="entry name" value="Zn peptidases"/>
    <property type="match status" value="1"/>
</dbReference>
<dbReference type="SUPFAM" id="SSF53187">
    <property type="entry name" value="Zn-dependent exopeptidases"/>
    <property type="match status" value="1"/>
</dbReference>
<accession>A0A4W6DKY7</accession>
<dbReference type="GO" id="GO:0008270">
    <property type="term" value="F:zinc ion binding"/>
    <property type="evidence" value="ECO:0007669"/>
    <property type="project" value="InterPro"/>
</dbReference>
<comment type="similarity">
    <text evidence="2 8">Belongs to the peptidase M14 family.</text>
</comment>
<dbReference type="PANTHER" id="PTHR11532">
    <property type="entry name" value="PROTEASE M14 CARBOXYPEPTIDASE"/>
    <property type="match status" value="1"/>
</dbReference>
<evidence type="ECO:0000256" key="7">
    <source>
        <dbReference type="ARBA" id="ARBA00023049"/>
    </source>
</evidence>
<dbReference type="PANTHER" id="PTHR11532:SF43">
    <property type="entry name" value="CARBOXYPEPTIDASE X1-RELATED"/>
    <property type="match status" value="1"/>
</dbReference>
<keyword evidence="5" id="KW-0479">Metal-binding</keyword>
<dbReference type="InParanoid" id="A0A4W6DKY7"/>
<keyword evidence="3" id="KW-0121">Carboxypeptidase</keyword>
<feature type="active site" description="Proton donor/acceptor" evidence="8">
    <location>
        <position position="105"/>
    </location>
</feature>
<dbReference type="STRING" id="8187.ENSLCAP00010025476"/>
<evidence type="ECO:0000256" key="6">
    <source>
        <dbReference type="ARBA" id="ARBA00022833"/>
    </source>
</evidence>
<dbReference type="GO" id="GO:0004181">
    <property type="term" value="F:metallocarboxypeptidase activity"/>
    <property type="evidence" value="ECO:0007669"/>
    <property type="project" value="InterPro"/>
</dbReference>
<dbReference type="GO" id="GO:0006508">
    <property type="term" value="P:proteolysis"/>
    <property type="evidence" value="ECO:0007669"/>
    <property type="project" value="UniProtKB-KW"/>
</dbReference>
<sequence length="223" mass="25286">MQDIPFVLSANLHGGELVVTYPYDCTRDWAPQEDTPTADNAFFRWLATVYASTNLVMANPDRRICHYEDFQSHNNIINGGAWHTVPGSMNDFSYLHTNCFEVTVELSCDKFPHASELPIEWENNKESLLVYMEQVHRGIKGVVRDKLTKKGIPDAIIKVEDHDHDIRSGQPVDFMFCSFLLRIFKTSFSLGLWVTSPPCVGAMLGWSHIPPSVTSPSPKRPFI</sequence>
<evidence type="ECO:0000256" key="5">
    <source>
        <dbReference type="ARBA" id="ARBA00022723"/>
    </source>
</evidence>
<evidence type="ECO:0000256" key="2">
    <source>
        <dbReference type="ARBA" id="ARBA00005988"/>
    </source>
</evidence>
<keyword evidence="4" id="KW-0645">Protease</keyword>